<protein>
    <recommendedName>
        <fullName evidence="4">Flagellar assembly protein T C-terminal domain-containing protein</fullName>
    </recommendedName>
</protein>
<keyword evidence="1" id="KW-0732">Signal</keyword>
<name>A0ABT2EML1_9BACT</name>
<accession>A0ABT2EML1</accession>
<evidence type="ECO:0000313" key="3">
    <source>
        <dbReference type="Proteomes" id="UP001204798"/>
    </source>
</evidence>
<gene>
    <name evidence="2" type="ORF">M2350_001561</name>
</gene>
<feature type="chain" id="PRO_5046703192" description="Flagellar assembly protein T C-terminal domain-containing protein" evidence="1">
    <location>
        <begin position="22"/>
        <end position="295"/>
    </location>
</feature>
<sequence length="295" mass="31823">MRLRFTSLTVVALFVATISAAQVPVAFVGVVDESSYGGAVFKSQVAESLLSALKTVRVFNVRDVREKFPLPADYQTIAEFASELKLPAALQAVVKQVTVKKPKRDPQVTVALEATLIPTKMPQLVFKAFAVGKGNNPAEGRAVSEAIAAAAFEVAKQLGTITSLRGQVLLPPAYAILPATHYKDRDRLYDRTVRISLDMTSGLKVGSEVAILKRGELVAKGQVVEVDIGSSLVALTDVKPETQIRTGDEVVVTFMPQFPAKLPLPLQKEREYKRVEHDFAWALAIAGAAIGLVAE</sequence>
<evidence type="ECO:0000256" key="1">
    <source>
        <dbReference type="SAM" id="SignalP"/>
    </source>
</evidence>
<feature type="signal peptide" evidence="1">
    <location>
        <begin position="1"/>
        <end position="21"/>
    </location>
</feature>
<reference evidence="2 3" key="1">
    <citation type="submission" date="2022-08" db="EMBL/GenBank/DDBJ databases">
        <title>Bacterial and archaeal communities from various locations to study Microbial Dark Matter (Phase II).</title>
        <authorList>
            <person name="Stepanauskas R."/>
        </authorList>
    </citation>
    <scope>NUCLEOTIDE SEQUENCE [LARGE SCALE GENOMIC DNA]</scope>
    <source>
        <strain evidence="2 3">PD1</strain>
    </source>
</reference>
<organism evidence="2 3">
    <name type="scientific">Candidatus Fervidibacter sacchari</name>
    <dbReference type="NCBI Taxonomy" id="1448929"/>
    <lineage>
        <taxon>Bacteria</taxon>
        <taxon>Candidatus Fervidibacterota</taxon>
        <taxon>Candidatus Fervidibacter</taxon>
    </lineage>
</organism>
<proteinExistence type="predicted"/>
<keyword evidence="3" id="KW-1185">Reference proteome</keyword>
<comment type="caution">
    <text evidence="2">The sequence shown here is derived from an EMBL/GenBank/DDBJ whole genome shotgun (WGS) entry which is preliminary data.</text>
</comment>
<dbReference type="RefSeq" id="WP_259095340.1">
    <property type="nucleotide sequence ID" value="NZ_CP130454.1"/>
</dbReference>
<dbReference type="Proteomes" id="UP001204798">
    <property type="component" value="Unassembled WGS sequence"/>
</dbReference>
<dbReference type="EMBL" id="JANUCP010000002">
    <property type="protein sequence ID" value="MCS3919161.1"/>
    <property type="molecule type" value="Genomic_DNA"/>
</dbReference>
<evidence type="ECO:0008006" key="4">
    <source>
        <dbReference type="Google" id="ProtNLM"/>
    </source>
</evidence>
<evidence type="ECO:0000313" key="2">
    <source>
        <dbReference type="EMBL" id="MCS3919161.1"/>
    </source>
</evidence>